<comment type="caution">
    <text evidence="1">The sequence shown here is derived from an EMBL/GenBank/DDBJ whole genome shotgun (WGS) entry which is preliminary data.</text>
</comment>
<protein>
    <submittedName>
        <fullName evidence="1">Uncharacterized protein</fullName>
    </submittedName>
</protein>
<evidence type="ECO:0000313" key="1">
    <source>
        <dbReference type="EMBL" id="CAE8626988.1"/>
    </source>
</evidence>
<feature type="non-terminal residue" evidence="1">
    <location>
        <position position="1"/>
    </location>
</feature>
<accession>A0A813GPG9</accession>
<keyword evidence="2" id="KW-1185">Reference proteome</keyword>
<sequence length="174" mass="18143">HPRLGRQQVLSDLRLYVPWVPVPPGLHSYSGVAAALPCPVLRCPGFFRGLPALVSGHGLLLSSGPDIAQPGLVDALLVRGSAPTVRAAFQGASHSISIHCGSRLLLPALHDPDVASAAFGLAIVALLGGFSQDVAAHLVLWLHAPAPCVVVRLLSGATDFQGSVCHMEFDDAWT</sequence>
<dbReference type="EMBL" id="CAJNNV010029090">
    <property type="protein sequence ID" value="CAE8626988.1"/>
    <property type="molecule type" value="Genomic_DNA"/>
</dbReference>
<evidence type="ECO:0000313" key="2">
    <source>
        <dbReference type="Proteomes" id="UP000654075"/>
    </source>
</evidence>
<dbReference type="AlphaFoldDB" id="A0A813GPG9"/>
<name>A0A813GPG9_POLGL</name>
<dbReference type="Proteomes" id="UP000654075">
    <property type="component" value="Unassembled WGS sequence"/>
</dbReference>
<organism evidence="1 2">
    <name type="scientific">Polarella glacialis</name>
    <name type="common">Dinoflagellate</name>
    <dbReference type="NCBI Taxonomy" id="89957"/>
    <lineage>
        <taxon>Eukaryota</taxon>
        <taxon>Sar</taxon>
        <taxon>Alveolata</taxon>
        <taxon>Dinophyceae</taxon>
        <taxon>Suessiales</taxon>
        <taxon>Suessiaceae</taxon>
        <taxon>Polarella</taxon>
    </lineage>
</organism>
<proteinExistence type="predicted"/>
<reference evidence="1" key="1">
    <citation type="submission" date="2021-02" db="EMBL/GenBank/DDBJ databases">
        <authorList>
            <person name="Dougan E. K."/>
            <person name="Rhodes N."/>
            <person name="Thang M."/>
            <person name="Chan C."/>
        </authorList>
    </citation>
    <scope>NUCLEOTIDE SEQUENCE</scope>
</reference>
<gene>
    <name evidence="1" type="ORF">PGLA1383_LOCUS43869</name>
</gene>